<comment type="caution">
    <text evidence="1">The sequence shown here is derived from an EMBL/GenBank/DDBJ whole genome shotgun (WGS) entry which is preliminary data.</text>
</comment>
<accession>A0A444Z8C5</accession>
<reference evidence="1 2" key="1">
    <citation type="submission" date="2019-01" db="EMBL/GenBank/DDBJ databases">
        <title>Sequencing of cultivated peanut Arachis hypogaea provides insights into genome evolution and oil improvement.</title>
        <authorList>
            <person name="Chen X."/>
        </authorList>
    </citation>
    <scope>NUCLEOTIDE SEQUENCE [LARGE SCALE GENOMIC DNA]</scope>
    <source>
        <strain evidence="2">cv. Fuhuasheng</strain>
        <tissue evidence="1">Leaves</tissue>
    </source>
</reference>
<name>A0A444Z8C5_ARAHY</name>
<evidence type="ECO:0000313" key="2">
    <source>
        <dbReference type="Proteomes" id="UP000289738"/>
    </source>
</evidence>
<dbReference type="Proteomes" id="UP000289738">
    <property type="component" value="Chromosome B05"/>
</dbReference>
<keyword evidence="2" id="KW-1185">Reference proteome</keyword>
<evidence type="ECO:0000313" key="1">
    <source>
        <dbReference type="EMBL" id="RYR10368.1"/>
    </source>
</evidence>
<organism evidence="1 2">
    <name type="scientific">Arachis hypogaea</name>
    <name type="common">Peanut</name>
    <dbReference type="NCBI Taxonomy" id="3818"/>
    <lineage>
        <taxon>Eukaryota</taxon>
        <taxon>Viridiplantae</taxon>
        <taxon>Streptophyta</taxon>
        <taxon>Embryophyta</taxon>
        <taxon>Tracheophyta</taxon>
        <taxon>Spermatophyta</taxon>
        <taxon>Magnoliopsida</taxon>
        <taxon>eudicotyledons</taxon>
        <taxon>Gunneridae</taxon>
        <taxon>Pentapetalae</taxon>
        <taxon>rosids</taxon>
        <taxon>fabids</taxon>
        <taxon>Fabales</taxon>
        <taxon>Fabaceae</taxon>
        <taxon>Papilionoideae</taxon>
        <taxon>50 kb inversion clade</taxon>
        <taxon>dalbergioids sensu lato</taxon>
        <taxon>Dalbergieae</taxon>
        <taxon>Pterocarpus clade</taxon>
        <taxon>Arachis</taxon>
    </lineage>
</organism>
<dbReference type="EMBL" id="SDMP01000015">
    <property type="protein sequence ID" value="RYR10368.1"/>
    <property type="molecule type" value="Genomic_DNA"/>
</dbReference>
<gene>
    <name evidence="1" type="ORF">Ahy_B05g078832</name>
</gene>
<dbReference type="AlphaFoldDB" id="A0A444Z8C5"/>
<sequence length="99" mass="11414">MVVDAILLTSCKNRTGWQGIIFRIYRSIQKKSLSGIVESNGMQGPHGKGERERKMGGNTCCCHMVLTLNEQLYNWHHTHFAIRLIDMLVFQCYVLWDDA</sequence>
<protein>
    <submittedName>
        <fullName evidence="1">Uncharacterized protein</fullName>
    </submittedName>
</protein>
<proteinExistence type="predicted"/>